<dbReference type="PANTHER" id="PTHR43991">
    <property type="entry name" value="WD REPEAT PROTEIN (AFU_ORTHOLOGUE AFUA_8G05640)-RELATED"/>
    <property type="match status" value="1"/>
</dbReference>
<dbReference type="EMBL" id="KV454209">
    <property type="protein sequence ID" value="ODQ60747.1"/>
    <property type="molecule type" value="Genomic_DNA"/>
</dbReference>
<dbReference type="GeneID" id="30202731"/>
<evidence type="ECO:0000259" key="2">
    <source>
        <dbReference type="Pfam" id="PF10313"/>
    </source>
</evidence>
<organism evidence="3 4">
    <name type="scientific">Wickerhamomyces anomalus (strain ATCC 58044 / CBS 1984 / NCYC 433 / NRRL Y-366-8)</name>
    <name type="common">Yeast</name>
    <name type="synonym">Hansenula anomala</name>
    <dbReference type="NCBI Taxonomy" id="683960"/>
    <lineage>
        <taxon>Eukaryota</taxon>
        <taxon>Fungi</taxon>
        <taxon>Dikarya</taxon>
        <taxon>Ascomycota</taxon>
        <taxon>Saccharomycotina</taxon>
        <taxon>Saccharomycetes</taxon>
        <taxon>Phaffomycetales</taxon>
        <taxon>Wickerhamomycetaceae</taxon>
        <taxon>Wickerhamomyces</taxon>
    </lineage>
</organism>
<feature type="compositionally biased region" description="Low complexity" evidence="1">
    <location>
        <begin position="341"/>
        <end position="354"/>
    </location>
</feature>
<feature type="region of interest" description="Disordered" evidence="1">
    <location>
        <begin position="329"/>
        <end position="357"/>
    </location>
</feature>
<dbReference type="Pfam" id="PF10313">
    <property type="entry name" value="DUF2415"/>
    <property type="match status" value="1"/>
</dbReference>
<evidence type="ECO:0000256" key="1">
    <source>
        <dbReference type="SAM" id="MobiDB-lite"/>
    </source>
</evidence>
<proteinExistence type="predicted"/>
<gene>
    <name evidence="3" type="ORF">WICANDRAFT_83082</name>
</gene>
<dbReference type="STRING" id="683960.A0A1E3P795"/>
<feature type="domain" description="DUF2415" evidence="2">
    <location>
        <begin position="286"/>
        <end position="325"/>
    </location>
</feature>
<reference evidence="3 4" key="1">
    <citation type="journal article" date="2016" name="Proc. Natl. Acad. Sci. U.S.A.">
        <title>Comparative genomics of biotechnologically important yeasts.</title>
        <authorList>
            <person name="Riley R."/>
            <person name="Haridas S."/>
            <person name="Wolfe K.H."/>
            <person name="Lopes M.R."/>
            <person name="Hittinger C.T."/>
            <person name="Goeker M."/>
            <person name="Salamov A.A."/>
            <person name="Wisecaver J.H."/>
            <person name="Long T.M."/>
            <person name="Calvey C.H."/>
            <person name="Aerts A.L."/>
            <person name="Barry K.W."/>
            <person name="Choi C."/>
            <person name="Clum A."/>
            <person name="Coughlan A.Y."/>
            <person name="Deshpande S."/>
            <person name="Douglass A.P."/>
            <person name="Hanson S.J."/>
            <person name="Klenk H.-P."/>
            <person name="LaButti K.M."/>
            <person name="Lapidus A."/>
            <person name="Lindquist E.A."/>
            <person name="Lipzen A.M."/>
            <person name="Meier-Kolthoff J.P."/>
            <person name="Ohm R.A."/>
            <person name="Otillar R.P."/>
            <person name="Pangilinan J.L."/>
            <person name="Peng Y."/>
            <person name="Rokas A."/>
            <person name="Rosa C.A."/>
            <person name="Scheuner C."/>
            <person name="Sibirny A.A."/>
            <person name="Slot J.C."/>
            <person name="Stielow J.B."/>
            <person name="Sun H."/>
            <person name="Kurtzman C.P."/>
            <person name="Blackwell M."/>
            <person name="Grigoriev I.V."/>
            <person name="Jeffries T.W."/>
        </authorList>
    </citation>
    <scope>NUCLEOTIDE SEQUENCE [LARGE SCALE GENOMIC DNA]</scope>
    <source>
        <strain evidence="4">ATCC 58044 / CBS 1984 / NCYC 433 / NRRL Y-366-8</strain>
    </source>
</reference>
<dbReference type="InterPro" id="IPR019417">
    <property type="entry name" value="DUF2415"/>
</dbReference>
<protein>
    <recommendedName>
        <fullName evidence="2">DUF2415 domain-containing protein</fullName>
    </recommendedName>
</protein>
<dbReference type="PANTHER" id="PTHR43991:SF9">
    <property type="entry name" value="DUF2415 DOMAIN-CONTAINING PROTEIN"/>
    <property type="match status" value="1"/>
</dbReference>
<accession>A0A1E3P795</accession>
<evidence type="ECO:0000313" key="4">
    <source>
        <dbReference type="Proteomes" id="UP000094112"/>
    </source>
</evidence>
<dbReference type="Gene3D" id="2.130.10.10">
    <property type="entry name" value="YVTN repeat-like/Quinoprotein amine dehydrogenase"/>
    <property type="match status" value="1"/>
</dbReference>
<name>A0A1E3P795_WICAA</name>
<dbReference type="InterPro" id="IPR015943">
    <property type="entry name" value="WD40/YVTN_repeat-like_dom_sf"/>
</dbReference>
<dbReference type="RefSeq" id="XP_019039954.1">
    <property type="nucleotide sequence ID" value="XM_019185485.1"/>
</dbReference>
<dbReference type="SUPFAM" id="SSF50978">
    <property type="entry name" value="WD40 repeat-like"/>
    <property type="match status" value="1"/>
</dbReference>
<dbReference type="OrthoDB" id="418169at2759"/>
<keyword evidence="4" id="KW-1185">Reference proteome</keyword>
<evidence type="ECO:0000313" key="3">
    <source>
        <dbReference type="EMBL" id="ODQ60747.1"/>
    </source>
</evidence>
<dbReference type="AlphaFoldDB" id="A0A1E3P795"/>
<sequence>MTIADSTTSFIQTSCLLSQPSFHSAKITVNHWQLRDLVQPLSSDPNEILYTYDDTIRSTNRKTDKVSTVTKLDFHPRCFQEVDDLIVSGGVISSVNNSNSMTNLNRSFTTLNDGNTGAGSTWRGLFSLYNKNTQESQTIKLGSYINNNVSISKQSNGQYASYVCNNDMNLYNTDINNTSITVKDAVNLDFPLNHSALSDDGKNLVVVGDSSNIVLLRPDQNGSNTLCRDNIIETQCDSGFSTSFDSSGLQFATCFQDGTCLIYDLRNISAGPMKHVYSTRRHSSNGAFRCVKYSRGTDDLLVLSEHVGRVHVVDTRDFNNHQVIMLPVNDNPRSRQASSASLSNITSQSRSNSSVENVNPSIYNPKILEYNDILNYEGNLAAINTFENTFGTAYNTNHNSRNFNNFNLLSAIEDEGEDDGMDDEFIGSDENQMDEEVSTLGTLHRSSVGSNLTASTMSSEFDYTDNDISGLDWYEDRYGSHIVIGCDKGLINWDIDSWGRRSFPSFKLA</sequence>
<dbReference type="Proteomes" id="UP000094112">
    <property type="component" value="Unassembled WGS sequence"/>
</dbReference>
<dbReference type="InterPro" id="IPR036322">
    <property type="entry name" value="WD40_repeat_dom_sf"/>
</dbReference>